<evidence type="ECO:0000313" key="2">
    <source>
        <dbReference type="EMBL" id="CAK0868894.1"/>
    </source>
</evidence>
<gene>
    <name evidence="2" type="ORF">PCOR1329_LOCUS55416</name>
</gene>
<feature type="compositionally biased region" description="Polar residues" evidence="1">
    <location>
        <begin position="116"/>
        <end position="129"/>
    </location>
</feature>
<accession>A0ABN9V7J6</accession>
<name>A0ABN9V7J6_9DINO</name>
<reference evidence="2" key="1">
    <citation type="submission" date="2023-10" db="EMBL/GenBank/DDBJ databases">
        <authorList>
            <person name="Chen Y."/>
            <person name="Shah S."/>
            <person name="Dougan E. K."/>
            <person name="Thang M."/>
            <person name="Chan C."/>
        </authorList>
    </citation>
    <scope>NUCLEOTIDE SEQUENCE [LARGE SCALE GENOMIC DNA]</scope>
</reference>
<comment type="caution">
    <text evidence="2">The sequence shown here is derived from an EMBL/GenBank/DDBJ whole genome shotgun (WGS) entry which is preliminary data.</text>
</comment>
<sequence length="154" mass="16761">MCTEYAPVGSRPGSPGSLFGRQPRWQFQVNVKASIPPVARAFRSCFRAFVSFQVAQMHFIELASEIFAAAAQDFELIEADNAARARVAADSARREHAHDGEPAARPAGADPQAAAESTSRNPQRKQTPWSGADANGNGKKGWMGCGLRLRCFRR</sequence>
<feature type="compositionally biased region" description="Basic and acidic residues" evidence="1">
    <location>
        <begin position="91"/>
        <end position="102"/>
    </location>
</feature>
<feature type="region of interest" description="Disordered" evidence="1">
    <location>
        <begin position="85"/>
        <end position="137"/>
    </location>
</feature>
<dbReference type="EMBL" id="CAUYUJ010016795">
    <property type="protein sequence ID" value="CAK0868894.1"/>
    <property type="molecule type" value="Genomic_DNA"/>
</dbReference>
<feature type="compositionally biased region" description="Low complexity" evidence="1">
    <location>
        <begin position="103"/>
        <end position="115"/>
    </location>
</feature>
<dbReference type="Proteomes" id="UP001189429">
    <property type="component" value="Unassembled WGS sequence"/>
</dbReference>
<organism evidence="2 3">
    <name type="scientific">Prorocentrum cordatum</name>
    <dbReference type="NCBI Taxonomy" id="2364126"/>
    <lineage>
        <taxon>Eukaryota</taxon>
        <taxon>Sar</taxon>
        <taxon>Alveolata</taxon>
        <taxon>Dinophyceae</taxon>
        <taxon>Prorocentrales</taxon>
        <taxon>Prorocentraceae</taxon>
        <taxon>Prorocentrum</taxon>
    </lineage>
</organism>
<proteinExistence type="predicted"/>
<evidence type="ECO:0000256" key="1">
    <source>
        <dbReference type="SAM" id="MobiDB-lite"/>
    </source>
</evidence>
<keyword evidence="3" id="KW-1185">Reference proteome</keyword>
<protein>
    <submittedName>
        <fullName evidence="2">Uncharacterized protein</fullName>
    </submittedName>
</protein>
<evidence type="ECO:0000313" key="3">
    <source>
        <dbReference type="Proteomes" id="UP001189429"/>
    </source>
</evidence>